<evidence type="ECO:0000256" key="2">
    <source>
        <dbReference type="HAMAP-Rule" id="MF_01328"/>
    </source>
</evidence>
<keyword evidence="2" id="KW-0699">rRNA-binding</keyword>
<evidence type="ECO:0000256" key="1">
    <source>
        <dbReference type="ARBA" id="ARBA00035244"/>
    </source>
</evidence>
<organism evidence="4 5">
    <name type="scientific">Mycoplasma zalophidermidis</name>
    <dbReference type="NCBI Taxonomy" id="398174"/>
    <lineage>
        <taxon>Bacteria</taxon>
        <taxon>Bacillati</taxon>
        <taxon>Mycoplasmatota</taxon>
        <taxon>Mollicutes</taxon>
        <taxon>Mycoplasmataceae</taxon>
        <taxon>Mycoplasma</taxon>
    </lineage>
</organism>
<comment type="caution">
    <text evidence="4">The sequence shown here is derived from an EMBL/GenBank/DDBJ whole genome shotgun (WGS) entry which is preliminary data.</text>
</comment>
<dbReference type="RefSeq" id="WP_216505510.1">
    <property type="nucleotide sequence ID" value="NZ_JAHMHJ010000003.1"/>
</dbReference>
<evidence type="ECO:0000256" key="3">
    <source>
        <dbReference type="SAM" id="MobiDB-lite"/>
    </source>
</evidence>
<dbReference type="GO" id="GO:0005840">
    <property type="term" value="C:ribosome"/>
    <property type="evidence" value="ECO:0007669"/>
    <property type="project" value="UniProtKB-KW"/>
</dbReference>
<keyword evidence="5" id="KW-1185">Reference proteome</keyword>
<dbReference type="NCBIfam" id="TIGR03953">
    <property type="entry name" value="rplD_bact"/>
    <property type="match status" value="1"/>
</dbReference>
<dbReference type="Pfam" id="PF00573">
    <property type="entry name" value="Ribosomal_L4"/>
    <property type="match status" value="1"/>
</dbReference>
<proteinExistence type="inferred from homology"/>
<dbReference type="PANTHER" id="PTHR10746:SF6">
    <property type="entry name" value="LARGE RIBOSOMAL SUBUNIT PROTEIN UL4M"/>
    <property type="match status" value="1"/>
</dbReference>
<feature type="compositionally biased region" description="Basic residues" evidence="3">
    <location>
        <begin position="192"/>
        <end position="203"/>
    </location>
</feature>
<comment type="function">
    <text evidence="2">Forms part of the polypeptide exit tunnel.</text>
</comment>
<dbReference type="HAMAP" id="MF_01328_B">
    <property type="entry name" value="Ribosomal_uL4_B"/>
    <property type="match status" value="1"/>
</dbReference>
<sequence length="340" mass="37583">MSVNKFYLSEKFGKDNVISFNLKKEGAARSKNFKTFKEALEQFQKDADKLEGESRVWFHRGGQFSGSTTSAKIVNIIDAVASKNVKDENAIEFINEEKLVDVSEAKEKATKKVESTEPKAKVAKTTTKAKTSKVTKVDEQAKFDFDNSKLPAEVFNLEKIYEQAIFDTIMSERASRRQGTHSVKSRAEVRGGGKKPWRQKGTGRARAGSTRSPIWVGGGRAFGPRTERNYNLKVNKKAKKAAFLSALTLLAQDNAVIVDDFKLANISTKEAVAKLDTLKLTHVKHVLVVSSDETVYKSLGNVANVAVIKPASVTVEALIWADVLVLSNEGLTHFVEKGRK</sequence>
<dbReference type="InterPro" id="IPR013005">
    <property type="entry name" value="Ribosomal_uL4-like"/>
</dbReference>
<keyword evidence="2" id="KW-0694">RNA-binding</keyword>
<dbReference type="InterPro" id="IPR002136">
    <property type="entry name" value="Ribosomal_uL4"/>
</dbReference>
<dbReference type="PANTHER" id="PTHR10746">
    <property type="entry name" value="50S RIBOSOMAL PROTEIN L4"/>
    <property type="match status" value="1"/>
</dbReference>
<reference evidence="4" key="1">
    <citation type="submission" date="2021-06" db="EMBL/GenBank/DDBJ databases">
        <title>Novel Mycoplasma species detected in California sea lions (Zalophus californianus) from the USA.</title>
        <authorList>
            <person name="Volokhov D.V."/>
            <person name="Furtak V.A."/>
            <person name="Zagorodnyaya T.A."/>
        </authorList>
    </citation>
    <scope>NUCLEOTIDE SEQUENCE [LARGE SCALE GENOMIC DNA]</scope>
    <source>
        <strain evidence="4">CSL 4779</strain>
    </source>
</reference>
<comment type="function">
    <text evidence="2">One of the primary rRNA binding proteins, this protein initially binds near the 5'-end of the 23S rRNA. It is important during the early stages of 50S assembly. It makes multiple contacts with different domains of the 23S rRNA in the assembled 50S subunit and ribosome.</text>
</comment>
<gene>
    <name evidence="2 4" type="primary">rplD</name>
    <name evidence="4" type="ORF">KQ878_01780</name>
</gene>
<feature type="region of interest" description="Disordered" evidence="3">
    <location>
        <begin position="175"/>
        <end position="211"/>
    </location>
</feature>
<protein>
    <recommendedName>
        <fullName evidence="1 2">Large ribosomal subunit protein uL4</fullName>
    </recommendedName>
</protein>
<name>A0ABS6DRL0_9MOLU</name>
<evidence type="ECO:0000313" key="4">
    <source>
        <dbReference type="EMBL" id="MBU4693611.1"/>
    </source>
</evidence>
<keyword evidence="2" id="KW-0687">Ribonucleoprotein</keyword>
<accession>A0ABS6DRL0</accession>
<keyword evidence="2 4" id="KW-0689">Ribosomal protein</keyword>
<comment type="similarity">
    <text evidence="2">Belongs to the universal ribosomal protein uL4 family.</text>
</comment>
<evidence type="ECO:0000313" key="5">
    <source>
        <dbReference type="Proteomes" id="UP000812267"/>
    </source>
</evidence>
<comment type="subunit">
    <text evidence="2">Part of the 50S ribosomal subunit.</text>
</comment>
<dbReference type="Proteomes" id="UP000812267">
    <property type="component" value="Unassembled WGS sequence"/>
</dbReference>
<dbReference type="EMBL" id="JAHMHK010000002">
    <property type="protein sequence ID" value="MBU4693611.1"/>
    <property type="molecule type" value="Genomic_DNA"/>
</dbReference>